<evidence type="ECO:0000259" key="1">
    <source>
        <dbReference type="Pfam" id="PF13649"/>
    </source>
</evidence>
<reference evidence="2 3" key="1">
    <citation type="submission" date="2016-02" db="EMBL/GenBank/DDBJ databases">
        <title>Genome sequence of Halalkalicoccus paucihalophilus DSM 24557.</title>
        <authorList>
            <person name="Poehlein A."/>
            <person name="Daniel R."/>
        </authorList>
    </citation>
    <scope>NUCLEOTIDE SEQUENCE [LARGE SCALE GENOMIC DNA]</scope>
    <source>
        <strain evidence="2 3">DSM 24557</strain>
    </source>
</reference>
<dbReference type="InterPro" id="IPR041698">
    <property type="entry name" value="Methyltransf_25"/>
</dbReference>
<dbReference type="InterPro" id="IPR029063">
    <property type="entry name" value="SAM-dependent_MTases_sf"/>
</dbReference>
<keyword evidence="2" id="KW-0830">Ubiquinone</keyword>
<dbReference type="OrthoDB" id="57427at2157"/>
<keyword evidence="2" id="KW-0489">Methyltransferase</keyword>
<dbReference type="GO" id="GO:0032259">
    <property type="term" value="P:methylation"/>
    <property type="evidence" value="ECO:0007669"/>
    <property type="project" value="UniProtKB-KW"/>
</dbReference>
<dbReference type="Proteomes" id="UP000075321">
    <property type="component" value="Unassembled WGS sequence"/>
</dbReference>
<keyword evidence="2" id="KW-0808">Transferase</keyword>
<accession>A0A151AF91</accession>
<feature type="domain" description="Methyltransferase" evidence="1">
    <location>
        <begin position="88"/>
        <end position="191"/>
    </location>
</feature>
<evidence type="ECO:0000313" key="2">
    <source>
        <dbReference type="EMBL" id="KYH26214.1"/>
    </source>
</evidence>
<dbReference type="AlphaFoldDB" id="A0A151AF91"/>
<dbReference type="SUPFAM" id="SSF53335">
    <property type="entry name" value="S-adenosyl-L-methionine-dependent methyltransferases"/>
    <property type="match status" value="1"/>
</dbReference>
<name>A0A151AF91_9EURY</name>
<dbReference type="PANTHER" id="PTHR43591">
    <property type="entry name" value="METHYLTRANSFERASE"/>
    <property type="match status" value="1"/>
</dbReference>
<proteinExistence type="predicted"/>
<dbReference type="EMBL" id="LTAZ01000004">
    <property type="protein sequence ID" value="KYH26214.1"/>
    <property type="molecule type" value="Genomic_DNA"/>
</dbReference>
<dbReference type="EC" id="2.1.1.201" evidence="2"/>
<keyword evidence="3" id="KW-1185">Reference proteome</keyword>
<dbReference type="PANTHER" id="PTHR43591:SF24">
    <property type="entry name" value="2-METHOXY-6-POLYPRENYL-1,4-BENZOQUINOL METHYLASE, MITOCHONDRIAL"/>
    <property type="match status" value="1"/>
</dbReference>
<comment type="caution">
    <text evidence="2">The sequence shown here is derived from an EMBL/GenBank/DDBJ whole genome shotgun (WGS) entry which is preliminary data.</text>
</comment>
<dbReference type="EC" id="2.1.1.163" evidence="2"/>
<organism evidence="2 3">
    <name type="scientific">Halalkalicoccus paucihalophilus</name>
    <dbReference type="NCBI Taxonomy" id="1008153"/>
    <lineage>
        <taxon>Archaea</taxon>
        <taxon>Methanobacteriati</taxon>
        <taxon>Methanobacteriota</taxon>
        <taxon>Stenosarchaea group</taxon>
        <taxon>Halobacteria</taxon>
        <taxon>Halobacteriales</taxon>
        <taxon>Halococcaceae</taxon>
        <taxon>Halalkalicoccus</taxon>
    </lineage>
</organism>
<protein>
    <submittedName>
        <fullName evidence="2">Ubiquinone/menaquinone biosynthesis C-methyltransferase UbiE</fullName>
        <ecNumber evidence="2">2.1.1.163</ecNumber>
        <ecNumber evidence="2">2.1.1.201</ecNumber>
    </submittedName>
</protein>
<dbReference type="RefSeq" id="WP_066380762.1">
    <property type="nucleotide sequence ID" value="NZ_LTAZ01000004.1"/>
</dbReference>
<dbReference type="GO" id="GO:0043770">
    <property type="term" value="F:demethylmenaquinone methyltransferase activity"/>
    <property type="evidence" value="ECO:0007669"/>
    <property type="project" value="UniProtKB-EC"/>
</dbReference>
<gene>
    <name evidence="2" type="primary">ubiE_3</name>
    <name evidence="2" type="ORF">HAPAU_13090</name>
</gene>
<dbReference type="CDD" id="cd02440">
    <property type="entry name" value="AdoMet_MTases"/>
    <property type="match status" value="1"/>
</dbReference>
<dbReference type="Pfam" id="PF13649">
    <property type="entry name" value="Methyltransf_25"/>
    <property type="match status" value="1"/>
</dbReference>
<sequence length="248" mass="26817">MYYFGLYHWRSRLRSVLVGCCSLLAFALLRRATPSRGVRLLVAALSLPALLRAGRAGSKLLRPPPWALERYKYDALADELPLGEAARVLDIGCGTGRSLVGLAPHLSEDASVVGLDVFDSRVILGNAPLLARRNAREAGIDVTPVRGDAARLPLASRSQEVVTACRVLHDLPAEDHGCALEEIHRVCAPDGTVGVLELPIVPEGTGSDPETYWRERVAEAGFAVETVRRVERTRGGEPYIVLVAAPIE</sequence>
<dbReference type="Gene3D" id="3.40.50.150">
    <property type="entry name" value="Vaccinia Virus protein VP39"/>
    <property type="match status" value="1"/>
</dbReference>
<dbReference type="GO" id="GO:0008425">
    <property type="term" value="F:2-methoxy-6-polyprenyl-1,4-benzoquinol methyltransferase activity"/>
    <property type="evidence" value="ECO:0007669"/>
    <property type="project" value="UniProtKB-EC"/>
</dbReference>
<dbReference type="PATRIC" id="fig|1008153.3.peg.1318"/>
<evidence type="ECO:0000313" key="3">
    <source>
        <dbReference type="Proteomes" id="UP000075321"/>
    </source>
</evidence>